<organism evidence="3 4">
    <name type="scientific">Glutamicibacter uratoxydans</name>
    <name type="common">Arthrobacter uratoxydans</name>
    <dbReference type="NCBI Taxonomy" id="43667"/>
    <lineage>
        <taxon>Bacteria</taxon>
        <taxon>Bacillati</taxon>
        <taxon>Actinomycetota</taxon>
        <taxon>Actinomycetes</taxon>
        <taxon>Micrococcales</taxon>
        <taxon>Micrococcaceae</taxon>
        <taxon>Glutamicibacter</taxon>
    </lineage>
</organism>
<dbReference type="RefSeq" id="WP_141364797.1">
    <property type="nucleotide sequence ID" value="NZ_BAAAJL010000013.1"/>
</dbReference>
<gene>
    <name evidence="3" type="ORF">AUR04nite_21220</name>
</gene>
<reference evidence="3 4" key="1">
    <citation type="submission" date="2019-06" db="EMBL/GenBank/DDBJ databases">
        <title>Whole genome shotgun sequence of Glutamicibacter uratoxydans NBRC 15515.</title>
        <authorList>
            <person name="Hosoyama A."/>
            <person name="Uohara A."/>
            <person name="Ohji S."/>
            <person name="Ichikawa N."/>
        </authorList>
    </citation>
    <scope>NUCLEOTIDE SEQUENCE [LARGE SCALE GENOMIC DNA]</scope>
    <source>
        <strain evidence="3 4">NBRC 15515</strain>
    </source>
</reference>
<sequence length="700" mass="75363">MAIAPAADATPPVPVSIAAATQEVPPIHDSGKVVPVPMGQELIQVDKDLTSPDGYNNGYFTVFFKAQKGLVKEGEVLHADTSWFPNSGESWSATVKNGIITDDRYDPNNPPSEFPDSDAFRYVQSYAAFGHPENLDDPVFSPSDNIGGAVFVPVSAPSLETSTVDKVSGFPLLPVGSKQWTLNIPEGMFDLTGARMRLTYWGMPKDGPTNGDIVEFDLTDTQISNGKLVISDDEISKLTEGFSYYISIRSADDTKRAGVWLGLYGSQPEPTQSPTAEPTQEPTEEPTETPTEEPTQSPTETPTEEPTQSPTAEPTQEPTEEPTETPTEEPTQSPTDEPTQEPTEEPTETPTEEPTQQPTEEPTETPTEEPTQQPTEEPTQPTSKPSGEPDTQKPESGTPVDPKNQKLALNEAESDPSKGHFVFTVKAAVENGPVSVSYRSAPNAVPHSVRGSIAGNTLTFDADENLMKEIKEHQELLITIRDAQDQTISTVLKGKSSMGLISDLVDDRLGVPLAEHGTAEWTFKIPSDFPEISKSNFTFDVQHVDTDGVPSTIKNVSFEISENMLTINDARVPKADDGLYMVSGSPNAGAHALAKSAVQEQSVSSWFGVYSPTATLSPTESSEPSRSSSESPSDSQTPQSTSPTATTLTPTESKSEKPEENRDQLAQTGVSSGLYLIGAISLTMLIAGSIVLRIRRGKHS</sequence>
<dbReference type="EMBL" id="BJNY01000011">
    <property type="protein sequence ID" value="GED06590.1"/>
    <property type="molecule type" value="Genomic_DNA"/>
</dbReference>
<accession>A0A4Y4DSW3</accession>
<keyword evidence="2" id="KW-0472">Membrane</keyword>
<feature type="compositionally biased region" description="Low complexity" evidence="1">
    <location>
        <begin position="614"/>
        <end position="652"/>
    </location>
</feature>
<evidence type="ECO:0000256" key="1">
    <source>
        <dbReference type="SAM" id="MobiDB-lite"/>
    </source>
</evidence>
<evidence type="ECO:0000256" key="2">
    <source>
        <dbReference type="SAM" id="Phobius"/>
    </source>
</evidence>
<proteinExistence type="predicted"/>
<evidence type="ECO:0000313" key="4">
    <source>
        <dbReference type="Proteomes" id="UP000316612"/>
    </source>
</evidence>
<feature type="compositionally biased region" description="Low complexity" evidence="1">
    <location>
        <begin position="267"/>
        <end position="281"/>
    </location>
</feature>
<feature type="transmembrane region" description="Helical" evidence="2">
    <location>
        <begin position="673"/>
        <end position="694"/>
    </location>
</feature>
<feature type="region of interest" description="Disordered" evidence="1">
    <location>
        <begin position="263"/>
        <end position="403"/>
    </location>
</feature>
<protein>
    <recommendedName>
        <fullName evidence="5">Gram-positive cocci surface proteins LPxTG domain-containing protein</fullName>
    </recommendedName>
</protein>
<feature type="compositionally biased region" description="Acidic residues" evidence="1">
    <location>
        <begin position="282"/>
        <end position="291"/>
    </location>
</feature>
<feature type="compositionally biased region" description="Basic and acidic residues" evidence="1">
    <location>
        <begin position="653"/>
        <end position="663"/>
    </location>
</feature>
<keyword evidence="2" id="KW-1133">Transmembrane helix</keyword>
<feature type="compositionally biased region" description="Acidic residues" evidence="1">
    <location>
        <begin position="338"/>
        <end position="351"/>
    </location>
</feature>
<dbReference type="OrthoDB" id="9775406at2"/>
<keyword evidence="2" id="KW-0812">Transmembrane</keyword>
<feature type="compositionally biased region" description="Low complexity" evidence="1">
    <location>
        <begin position="292"/>
        <end position="317"/>
    </location>
</feature>
<feature type="compositionally biased region" description="Low complexity" evidence="1">
    <location>
        <begin position="328"/>
        <end position="337"/>
    </location>
</feature>
<name>A0A4Y4DSW3_GLUUR</name>
<comment type="caution">
    <text evidence="3">The sequence shown here is derived from an EMBL/GenBank/DDBJ whole genome shotgun (WGS) entry which is preliminary data.</text>
</comment>
<feature type="compositionally biased region" description="Acidic residues" evidence="1">
    <location>
        <begin position="318"/>
        <end position="327"/>
    </location>
</feature>
<keyword evidence="4" id="KW-1185">Reference proteome</keyword>
<feature type="compositionally biased region" description="Low complexity" evidence="1">
    <location>
        <begin position="368"/>
        <end position="382"/>
    </location>
</feature>
<dbReference type="AlphaFoldDB" id="A0A4Y4DSW3"/>
<dbReference type="PANTHER" id="PTHR36489">
    <property type="entry name" value="PROTEIN-COUPLED RECEPTOR GPR1, PUTATIVE-RELATED"/>
    <property type="match status" value="1"/>
</dbReference>
<dbReference type="Proteomes" id="UP000316612">
    <property type="component" value="Unassembled WGS sequence"/>
</dbReference>
<feature type="region of interest" description="Disordered" evidence="1">
    <location>
        <begin position="614"/>
        <end position="665"/>
    </location>
</feature>
<evidence type="ECO:0008006" key="5">
    <source>
        <dbReference type="Google" id="ProtNLM"/>
    </source>
</evidence>
<evidence type="ECO:0000313" key="3">
    <source>
        <dbReference type="EMBL" id="GED06590.1"/>
    </source>
</evidence>
<dbReference type="PANTHER" id="PTHR36489:SF2">
    <property type="entry name" value="APPLE DOMAIN-CONTAINING PROTEIN"/>
    <property type="match status" value="1"/>
</dbReference>